<dbReference type="Pfam" id="PF00005">
    <property type="entry name" value="ABC_tran"/>
    <property type="match status" value="2"/>
</dbReference>
<sequence length="1414" mass="157741">MPPNDSSIEEAQDHQAKRAGILRFILGSKVDPVPDSQRPYPEFQVSIFNRFTYTWITSLLRTGYLRPLQENDLYNPQGTPRAVEAHLDRFEKYLQHYKSKNAHKLPPDADPHQLPKYTLIKALNATFFAEFWGAALAKILADVGSTLMPLLSRHLISFTMSRTHEYRKLHGVSQPMRKGIGFALGISFLLLIVNFLQNLFFYGATMTGAQVRSLLIAVIYKKNLRLAPKARSRFPNGLVTNMMSIDTHRIDFNCNWFHFSWTFPVSVGISIAIVVTNIGASGMVGFAVFLVTFFLIVFTGKHIASLRSKTTKVTDKRVSAVREILQAMKIIKFYSWEDAYEAKIEQVRDREMTLVRKMLAWRNFINSVIISVPIFAGLFSFIVLSRTGGYLNPATVFSSLSIFNIMRLPLVILPLSIVTTIDAVQSLTRIEAFLSAPELEEYLITDSNEKDSAAIDITDGSFIWETLEPLPKRLSRKEKKKLAKLAKLEEKQKETEFVNQSDDIETLSLHSLPKNVDDGDDDNSSKTDTTHKIFSGLHNINLQIPKGTFLVITGTIGTGKSSLLSAMSGVMHLSSGSVRISGSLVSAGQPWVQNSTVRDNIVFGHEFDPEWYAQVVTACALQRDFDILPAGDNTEVGERGITLSGGQKARLNLARAVYANSDIILLDDVLSAVDAHVGKYIMENCLLGLMANKTRVLATHQLALIEKYADQVVFLDGSGGLVIGTVNHLRKTVPAFDALMAYNDNQHNQMEEKEETDEDDNEEEGGEVEGDNDETNQIARRETTKSIKKSSGVLMQTEERETNGISIDVYRDFVKFGSFGIGWWFVPLFALLVALANYAQVFNSVWLSFWTSDKFSRSEGFYIGLFVLFAVSAAVLMFLFFFTLTVIGNRTAKELNMRAFHSMLHAPMSFFDSTPLGRILNRFTHDTNTMDMELSDQSRLFLTSLTSCIATLIMVACFLPWILIAVAGLGFLFAMLASFYRASARDVKRLDAVVRSRVFAHFGEALNGASTIVAYGAQDRFTKTLEVHINSMNAANFATLVNQRWLSTRLDLVGFSMTIITTLLCVTGVFDISPSSVGLVVSGILQIMPILSLIIREMATTENSMNSVERIHHYAYNVEQEAGFHSPAERKPRPEWPESGHLVFTNATMAYRPELPPALKEFTANVAGAEKIGICGRTGAGKSTIMTALYRLVELQSGKIELDGVDISTIGLHDLRSKLAIIPQDPVLFQGTVRSNIDPFGEYDDTQLWDALRRSWLVDVGELNKVQELEARGINTGALLADETAGMPKFHLDRTVEDDGSNFSLGERQLLTLATALVRGARVLILDEATSNVDFQTDSKIQATIRSEFKHCTILCIAHRLKTILSYDRILVMDRGRIAEFDKPEVLYGHTHGIFRSMCQNSGISLEDITNAEK</sequence>
<dbReference type="Gene3D" id="3.40.50.300">
    <property type="entry name" value="P-loop containing nucleotide triphosphate hydrolases"/>
    <property type="match status" value="2"/>
</dbReference>
<evidence type="ECO:0000313" key="14">
    <source>
        <dbReference type="Proteomes" id="UP000398389"/>
    </source>
</evidence>
<keyword evidence="4 10" id="KW-0812">Transmembrane</keyword>
<dbReference type="Pfam" id="PF00664">
    <property type="entry name" value="ABC_membrane"/>
    <property type="match status" value="2"/>
</dbReference>
<feature type="transmembrane region" description="Helical" evidence="10">
    <location>
        <begin position="861"/>
        <end position="888"/>
    </location>
</feature>
<evidence type="ECO:0000256" key="10">
    <source>
        <dbReference type="SAM" id="Phobius"/>
    </source>
</evidence>
<evidence type="ECO:0000256" key="6">
    <source>
        <dbReference type="ARBA" id="ARBA00022840"/>
    </source>
</evidence>
<reference evidence="13 14" key="1">
    <citation type="submission" date="2019-09" db="EMBL/GenBank/DDBJ databases">
        <authorList>
            <person name="Brejova B."/>
        </authorList>
    </citation>
    <scope>NUCLEOTIDE SEQUENCE [LARGE SCALE GENOMIC DNA]</scope>
</reference>
<dbReference type="GeneID" id="43584161"/>
<dbReference type="EMBL" id="CABVLU010000004">
    <property type="protein sequence ID" value="VVT56860.1"/>
    <property type="molecule type" value="Genomic_DNA"/>
</dbReference>
<evidence type="ECO:0000259" key="11">
    <source>
        <dbReference type="PROSITE" id="PS50893"/>
    </source>
</evidence>
<dbReference type="PANTHER" id="PTHR24223:SF456">
    <property type="entry name" value="MULTIDRUG RESISTANCE-ASSOCIATED PROTEIN LETHAL(2)03659"/>
    <property type="match status" value="1"/>
</dbReference>
<proteinExistence type="inferred from homology"/>
<dbReference type="FunFam" id="3.40.50.300:FF:001750">
    <property type="entry name" value="ATP-binding cassette transporter"/>
    <property type="match status" value="1"/>
</dbReference>
<dbReference type="PROSITE" id="PS50929">
    <property type="entry name" value="ABC_TM1F"/>
    <property type="match status" value="2"/>
</dbReference>
<keyword evidence="5" id="KW-0547">Nucleotide-binding</keyword>
<dbReference type="InterPro" id="IPR017871">
    <property type="entry name" value="ABC_transporter-like_CS"/>
</dbReference>
<keyword evidence="8 10" id="KW-0472">Membrane</keyword>
<keyword evidence="6" id="KW-0067">ATP-binding</keyword>
<dbReference type="InterPro" id="IPR003439">
    <property type="entry name" value="ABC_transporter-like_ATP-bd"/>
</dbReference>
<dbReference type="FunFam" id="1.20.1560.10:FF:000010">
    <property type="entry name" value="Multidrug resistance-associated ABC transporter"/>
    <property type="match status" value="1"/>
</dbReference>
<evidence type="ECO:0000256" key="2">
    <source>
        <dbReference type="ARBA" id="ARBA00009726"/>
    </source>
</evidence>
<feature type="region of interest" description="Disordered" evidence="9">
    <location>
        <begin position="748"/>
        <end position="782"/>
    </location>
</feature>
<evidence type="ECO:0000256" key="4">
    <source>
        <dbReference type="ARBA" id="ARBA00022692"/>
    </source>
</evidence>
<evidence type="ECO:0000313" key="13">
    <source>
        <dbReference type="EMBL" id="VVT56860.1"/>
    </source>
</evidence>
<dbReference type="InterPro" id="IPR036640">
    <property type="entry name" value="ABC1_TM_sf"/>
</dbReference>
<keyword evidence="3" id="KW-0813">Transport</keyword>
<name>A0A5E8C1L6_9ASCO</name>
<feature type="transmembrane region" description="Helical" evidence="10">
    <location>
        <begin position="940"/>
        <end position="956"/>
    </location>
</feature>
<feature type="domain" description="ABC transporter" evidence="11">
    <location>
        <begin position="519"/>
        <end position="742"/>
    </location>
</feature>
<dbReference type="PROSITE" id="PS50893">
    <property type="entry name" value="ABC_TRANSPORTER_2"/>
    <property type="match status" value="2"/>
</dbReference>
<feature type="transmembrane region" description="Helical" evidence="10">
    <location>
        <begin position="256"/>
        <end position="275"/>
    </location>
</feature>
<dbReference type="FunFam" id="3.40.50.300:FF:000565">
    <property type="entry name" value="ABC bile acid transporter"/>
    <property type="match status" value="1"/>
</dbReference>
<feature type="transmembrane region" description="Helical" evidence="10">
    <location>
        <begin position="176"/>
        <end position="193"/>
    </location>
</feature>
<dbReference type="InterPro" id="IPR011527">
    <property type="entry name" value="ABC1_TM_dom"/>
</dbReference>
<dbReference type="CDD" id="cd03244">
    <property type="entry name" value="ABCC_MRP_domain2"/>
    <property type="match status" value="1"/>
</dbReference>
<comment type="subcellular location">
    <subcellularLocation>
        <location evidence="1">Membrane</location>
        <topology evidence="1">Multi-pass membrane protein</topology>
    </subcellularLocation>
</comment>
<feature type="domain" description="ABC transporter" evidence="11">
    <location>
        <begin position="1142"/>
        <end position="1400"/>
    </location>
</feature>
<dbReference type="FunFam" id="1.20.1560.10:FF:000006">
    <property type="entry name" value="ATP-binding cassette, sub-family C (CFTR/MRP), member 9"/>
    <property type="match status" value="1"/>
</dbReference>
<dbReference type="GO" id="GO:0008559">
    <property type="term" value="F:ABC-type xenobiotic transporter activity"/>
    <property type="evidence" value="ECO:0007669"/>
    <property type="project" value="TreeGrafter"/>
</dbReference>
<dbReference type="SUPFAM" id="SSF52540">
    <property type="entry name" value="P-loop containing nucleoside triphosphate hydrolases"/>
    <property type="match status" value="2"/>
</dbReference>
<keyword evidence="7 10" id="KW-1133">Transmembrane helix</keyword>
<feature type="transmembrane region" description="Helical" evidence="10">
    <location>
        <begin position="1052"/>
        <end position="1070"/>
    </location>
</feature>
<feature type="transmembrane region" description="Helical" evidence="10">
    <location>
        <begin position="281"/>
        <end position="300"/>
    </location>
</feature>
<dbReference type="InterPro" id="IPR003593">
    <property type="entry name" value="AAA+_ATPase"/>
</dbReference>
<dbReference type="PROSITE" id="PS00211">
    <property type="entry name" value="ABC_TRANSPORTER_1"/>
    <property type="match status" value="2"/>
</dbReference>
<feature type="domain" description="ABC transmembrane type-1" evidence="12">
    <location>
        <begin position="828"/>
        <end position="1103"/>
    </location>
</feature>
<evidence type="ECO:0000259" key="12">
    <source>
        <dbReference type="PROSITE" id="PS50929"/>
    </source>
</evidence>
<dbReference type="SMART" id="SM00382">
    <property type="entry name" value="AAA"/>
    <property type="match status" value="2"/>
</dbReference>
<dbReference type="GO" id="GO:0005524">
    <property type="term" value="F:ATP binding"/>
    <property type="evidence" value="ECO:0007669"/>
    <property type="project" value="UniProtKB-KW"/>
</dbReference>
<dbReference type="PANTHER" id="PTHR24223">
    <property type="entry name" value="ATP-BINDING CASSETTE SUB-FAMILY C"/>
    <property type="match status" value="1"/>
</dbReference>
<feature type="domain" description="ABC transmembrane type-1" evidence="12">
    <location>
        <begin position="132"/>
        <end position="422"/>
    </location>
</feature>
<evidence type="ECO:0000256" key="9">
    <source>
        <dbReference type="SAM" id="MobiDB-lite"/>
    </source>
</evidence>
<dbReference type="Proteomes" id="UP000398389">
    <property type="component" value="Unassembled WGS sequence"/>
</dbReference>
<feature type="transmembrane region" description="Helical" evidence="10">
    <location>
        <begin position="962"/>
        <end position="980"/>
    </location>
</feature>
<feature type="transmembrane region" description="Helical" evidence="10">
    <location>
        <begin position="1076"/>
        <end position="1095"/>
    </location>
</feature>
<dbReference type="GO" id="GO:0005886">
    <property type="term" value="C:plasma membrane"/>
    <property type="evidence" value="ECO:0007669"/>
    <property type="project" value="TreeGrafter"/>
</dbReference>
<organism evidence="13 14">
    <name type="scientific">Magnusiomyces paraingens</name>
    <dbReference type="NCBI Taxonomy" id="2606893"/>
    <lineage>
        <taxon>Eukaryota</taxon>
        <taxon>Fungi</taxon>
        <taxon>Dikarya</taxon>
        <taxon>Ascomycota</taxon>
        <taxon>Saccharomycotina</taxon>
        <taxon>Dipodascomycetes</taxon>
        <taxon>Dipodascales</taxon>
        <taxon>Dipodascaceae</taxon>
        <taxon>Magnusiomyces</taxon>
    </lineage>
</organism>
<dbReference type="OrthoDB" id="6500128at2759"/>
<accession>A0A5E8C1L6</accession>
<evidence type="ECO:0000256" key="5">
    <source>
        <dbReference type="ARBA" id="ARBA00022741"/>
    </source>
</evidence>
<dbReference type="RefSeq" id="XP_031855952.1">
    <property type="nucleotide sequence ID" value="XM_032000061.1"/>
</dbReference>
<gene>
    <name evidence="13" type="ORF">SAPINGB_P005347</name>
</gene>
<dbReference type="InterPro" id="IPR050173">
    <property type="entry name" value="ABC_transporter_C-like"/>
</dbReference>
<feature type="transmembrane region" description="Helical" evidence="10">
    <location>
        <begin position="821"/>
        <end position="841"/>
    </location>
</feature>
<dbReference type="SUPFAM" id="SSF90123">
    <property type="entry name" value="ABC transporter transmembrane region"/>
    <property type="match status" value="2"/>
</dbReference>
<dbReference type="CDD" id="cd18606">
    <property type="entry name" value="ABC_6TM_YOR1_D2_like"/>
    <property type="match status" value="1"/>
</dbReference>
<keyword evidence="14" id="KW-1185">Reference proteome</keyword>
<dbReference type="CDD" id="cd03250">
    <property type="entry name" value="ABCC_MRP_domain1"/>
    <property type="match status" value="1"/>
</dbReference>
<evidence type="ECO:0000256" key="3">
    <source>
        <dbReference type="ARBA" id="ARBA00022448"/>
    </source>
</evidence>
<evidence type="ECO:0000256" key="7">
    <source>
        <dbReference type="ARBA" id="ARBA00022989"/>
    </source>
</evidence>
<dbReference type="InterPro" id="IPR027417">
    <property type="entry name" value="P-loop_NTPase"/>
</dbReference>
<evidence type="ECO:0000256" key="1">
    <source>
        <dbReference type="ARBA" id="ARBA00004141"/>
    </source>
</evidence>
<comment type="similarity">
    <text evidence="2">Belongs to the ABC transporter superfamily. ABCC family. Conjugate transporter (TC 3.A.1.208) subfamily.</text>
</comment>
<feature type="compositionally biased region" description="Acidic residues" evidence="9">
    <location>
        <begin position="752"/>
        <end position="774"/>
    </location>
</feature>
<evidence type="ECO:0000256" key="8">
    <source>
        <dbReference type="ARBA" id="ARBA00023136"/>
    </source>
</evidence>
<dbReference type="GO" id="GO:0016887">
    <property type="term" value="F:ATP hydrolysis activity"/>
    <property type="evidence" value="ECO:0007669"/>
    <property type="project" value="InterPro"/>
</dbReference>
<protein>
    <submittedName>
        <fullName evidence="13">Uncharacterized protein</fullName>
    </submittedName>
</protein>
<dbReference type="CDD" id="cd18597">
    <property type="entry name" value="ABC_6TM_YOR1_D1_like"/>
    <property type="match status" value="1"/>
</dbReference>
<feature type="transmembrane region" description="Helical" evidence="10">
    <location>
        <begin position="405"/>
        <end position="424"/>
    </location>
</feature>
<feature type="transmembrane region" description="Helical" evidence="10">
    <location>
        <begin position="364"/>
        <end position="385"/>
    </location>
</feature>
<dbReference type="Gene3D" id="1.20.1560.10">
    <property type="entry name" value="ABC transporter type 1, transmembrane domain"/>
    <property type="match status" value="2"/>
</dbReference>